<reference evidence="3" key="1">
    <citation type="submission" date="2016-05" db="EMBL/GenBank/DDBJ databases">
        <authorList>
            <person name="Baek K."/>
            <person name="Yang S.-J."/>
        </authorList>
    </citation>
    <scope>NUCLEOTIDE SEQUENCE [LARGE SCALE GENOMIC DNA]</scope>
    <source>
        <strain evidence="3">ST58-10</strain>
    </source>
</reference>
<dbReference type="EMBL" id="CP015839">
    <property type="protein sequence ID" value="ANG63992.1"/>
    <property type="molecule type" value="Genomic_DNA"/>
</dbReference>
<feature type="transmembrane region" description="Helical" evidence="1">
    <location>
        <begin position="170"/>
        <end position="189"/>
    </location>
</feature>
<name>A0A1A9F1L9_9GAMM</name>
<dbReference type="Proteomes" id="UP000078070">
    <property type="component" value="Chromosome"/>
</dbReference>
<feature type="transmembrane region" description="Helical" evidence="1">
    <location>
        <begin position="38"/>
        <end position="57"/>
    </location>
</feature>
<dbReference type="KEGG" id="mars:A8C75_16950"/>
<protein>
    <submittedName>
        <fullName evidence="2">Uncharacterized protein</fullName>
    </submittedName>
</protein>
<feature type="transmembrane region" description="Helical" evidence="1">
    <location>
        <begin position="119"/>
        <end position="136"/>
    </location>
</feature>
<organism evidence="2 3">
    <name type="scientific">Marinobacterium aestuarii</name>
    <dbReference type="NCBI Taxonomy" id="1821621"/>
    <lineage>
        <taxon>Bacteria</taxon>
        <taxon>Pseudomonadati</taxon>
        <taxon>Pseudomonadota</taxon>
        <taxon>Gammaproteobacteria</taxon>
        <taxon>Oceanospirillales</taxon>
        <taxon>Oceanospirillaceae</taxon>
        <taxon>Marinobacterium</taxon>
    </lineage>
</organism>
<feature type="transmembrane region" description="Helical" evidence="1">
    <location>
        <begin position="69"/>
        <end position="88"/>
    </location>
</feature>
<dbReference type="STRING" id="1821621.A8C75_16950"/>
<keyword evidence="1" id="KW-0812">Transmembrane</keyword>
<accession>A0A1A9F1L9</accession>
<sequence length="285" mass="29657">MSSLLNNPAIQSSLLPLLLALGLSGLIRLAFGPHAGARLASAAIAIGFLASLLLIQIPVFPPRSASQKLPYLVALALVLGLVIDALNLRGRLRQGIGFVLSLIALGWLLGSRIERIDLAGWVLILLLIAVALLATLRSSATRERLDGGIMLLFASGGVGAISLIGASASIAQTGFAMMAACGGFLLWNWPRVRFPLGASGHYVLITALTALCAQLLFFTKASGWALLLLTPLLLIDLLQARLPGLRNVTQPGPRALCLATLGALICALAIAVALLLSADSASGYY</sequence>
<feature type="transmembrane region" description="Helical" evidence="1">
    <location>
        <begin position="201"/>
        <end position="218"/>
    </location>
</feature>
<keyword evidence="1" id="KW-0472">Membrane</keyword>
<proteinExistence type="predicted"/>
<reference evidence="2 3" key="2">
    <citation type="journal article" date="2018" name="Int. J. Syst. Evol. Microbiol.">
        <title>Marinobacterium aestuarii sp. nov., a benzene-degrading marine bacterium isolated from estuary sediment.</title>
        <authorList>
            <person name="Bae S.S."/>
            <person name="Jung J."/>
            <person name="Chung D."/>
            <person name="Baek K."/>
        </authorList>
    </citation>
    <scope>NUCLEOTIDE SEQUENCE [LARGE SCALE GENOMIC DNA]</scope>
    <source>
        <strain evidence="2 3">ST58-10</strain>
    </source>
</reference>
<feature type="transmembrane region" description="Helical" evidence="1">
    <location>
        <begin position="12"/>
        <end position="31"/>
    </location>
</feature>
<feature type="transmembrane region" description="Helical" evidence="1">
    <location>
        <begin position="95"/>
        <end position="113"/>
    </location>
</feature>
<keyword evidence="3" id="KW-1185">Reference proteome</keyword>
<evidence type="ECO:0000313" key="3">
    <source>
        <dbReference type="Proteomes" id="UP000078070"/>
    </source>
</evidence>
<feature type="transmembrane region" description="Helical" evidence="1">
    <location>
        <begin position="224"/>
        <end position="243"/>
    </location>
</feature>
<dbReference type="RefSeq" id="WP_067385141.1">
    <property type="nucleotide sequence ID" value="NZ_CP015839.1"/>
</dbReference>
<evidence type="ECO:0000256" key="1">
    <source>
        <dbReference type="SAM" id="Phobius"/>
    </source>
</evidence>
<feature type="transmembrane region" description="Helical" evidence="1">
    <location>
        <begin position="148"/>
        <end position="164"/>
    </location>
</feature>
<keyword evidence="1" id="KW-1133">Transmembrane helix</keyword>
<feature type="transmembrane region" description="Helical" evidence="1">
    <location>
        <begin position="255"/>
        <end position="276"/>
    </location>
</feature>
<evidence type="ECO:0000313" key="2">
    <source>
        <dbReference type="EMBL" id="ANG63992.1"/>
    </source>
</evidence>
<gene>
    <name evidence="2" type="ORF">A8C75_16950</name>
</gene>
<dbReference type="AlphaFoldDB" id="A0A1A9F1L9"/>
<dbReference type="OrthoDB" id="6089170at2"/>